<organism evidence="2 3">
    <name type="scientific">Phialocephala subalpina</name>
    <dbReference type="NCBI Taxonomy" id="576137"/>
    <lineage>
        <taxon>Eukaryota</taxon>
        <taxon>Fungi</taxon>
        <taxon>Dikarya</taxon>
        <taxon>Ascomycota</taxon>
        <taxon>Pezizomycotina</taxon>
        <taxon>Leotiomycetes</taxon>
        <taxon>Helotiales</taxon>
        <taxon>Mollisiaceae</taxon>
        <taxon>Phialocephala</taxon>
        <taxon>Phialocephala fortinii species complex</taxon>
    </lineage>
</organism>
<dbReference type="Proteomes" id="UP000184330">
    <property type="component" value="Unassembled WGS sequence"/>
</dbReference>
<name>A0A1L7X3A4_9HELO</name>
<feature type="compositionally biased region" description="Basic and acidic residues" evidence="1">
    <location>
        <begin position="27"/>
        <end position="37"/>
    </location>
</feature>
<keyword evidence="3" id="KW-1185">Reference proteome</keyword>
<gene>
    <name evidence="2" type="ORF">PAC_09395</name>
</gene>
<sequence length="93" mass="10320">MQYFLKDPKAASHELASTTEKASTSSGDERPFPEPLSREDSIVVLQQNLLLITEDVSSGDPTIFLSIDVEGTEFISEFGISIFYTKDLRSSMI</sequence>
<dbReference type="EMBL" id="FJOG01000014">
    <property type="protein sequence ID" value="CZR59503.1"/>
    <property type="molecule type" value="Genomic_DNA"/>
</dbReference>
<dbReference type="AlphaFoldDB" id="A0A1L7X3A4"/>
<accession>A0A1L7X3A4</accession>
<proteinExistence type="predicted"/>
<feature type="compositionally biased region" description="Basic and acidic residues" evidence="1">
    <location>
        <begin position="1"/>
        <end position="12"/>
    </location>
</feature>
<protein>
    <submittedName>
        <fullName evidence="2">Uncharacterized protein</fullName>
    </submittedName>
</protein>
<feature type="region of interest" description="Disordered" evidence="1">
    <location>
        <begin position="1"/>
        <end position="37"/>
    </location>
</feature>
<feature type="compositionally biased region" description="Polar residues" evidence="1">
    <location>
        <begin position="15"/>
        <end position="26"/>
    </location>
</feature>
<reference evidence="2 3" key="1">
    <citation type="submission" date="2016-03" db="EMBL/GenBank/DDBJ databases">
        <authorList>
            <person name="Ploux O."/>
        </authorList>
    </citation>
    <scope>NUCLEOTIDE SEQUENCE [LARGE SCALE GENOMIC DNA]</scope>
    <source>
        <strain evidence="2 3">UAMH 11012</strain>
    </source>
</reference>
<evidence type="ECO:0000256" key="1">
    <source>
        <dbReference type="SAM" id="MobiDB-lite"/>
    </source>
</evidence>
<evidence type="ECO:0000313" key="3">
    <source>
        <dbReference type="Proteomes" id="UP000184330"/>
    </source>
</evidence>
<evidence type="ECO:0000313" key="2">
    <source>
        <dbReference type="EMBL" id="CZR59503.1"/>
    </source>
</evidence>